<evidence type="ECO:0000313" key="3">
    <source>
        <dbReference type="EMBL" id="MFD0983212.1"/>
    </source>
</evidence>
<comment type="caution">
    <text evidence="3">The sequence shown here is derived from an EMBL/GenBank/DDBJ whole genome shotgun (WGS) entry which is preliminary data.</text>
</comment>
<proteinExistence type="predicted"/>
<dbReference type="SUPFAM" id="SSF55008">
    <property type="entry name" value="HMA, heavy metal-associated domain"/>
    <property type="match status" value="1"/>
</dbReference>
<feature type="compositionally biased region" description="Basic and acidic residues" evidence="1">
    <location>
        <begin position="128"/>
        <end position="146"/>
    </location>
</feature>
<reference evidence="4" key="1">
    <citation type="journal article" date="2019" name="Int. J. Syst. Evol. Microbiol.">
        <title>The Global Catalogue of Microorganisms (GCM) 10K type strain sequencing project: providing services to taxonomists for standard genome sequencing and annotation.</title>
        <authorList>
            <consortium name="The Broad Institute Genomics Platform"/>
            <consortium name="The Broad Institute Genome Sequencing Center for Infectious Disease"/>
            <person name="Wu L."/>
            <person name="Ma J."/>
        </authorList>
    </citation>
    <scope>NUCLEOTIDE SEQUENCE [LARGE SCALE GENOMIC DNA]</scope>
    <source>
        <strain evidence="4">CECT 7649</strain>
    </source>
</reference>
<dbReference type="PROSITE" id="PS51257">
    <property type="entry name" value="PROKAR_LIPOPROTEIN"/>
    <property type="match status" value="1"/>
</dbReference>
<dbReference type="Gene3D" id="3.30.70.100">
    <property type="match status" value="1"/>
</dbReference>
<accession>A0ABW3IYL3</accession>
<dbReference type="CDD" id="cd00371">
    <property type="entry name" value="HMA"/>
    <property type="match status" value="1"/>
</dbReference>
<dbReference type="Proteomes" id="UP001597051">
    <property type="component" value="Unassembled WGS sequence"/>
</dbReference>
<gene>
    <name evidence="3" type="ORF">ACFQ0S_01860</name>
</gene>
<evidence type="ECO:0000256" key="1">
    <source>
        <dbReference type="SAM" id="MobiDB-lite"/>
    </source>
</evidence>
<name>A0ABW3IYL3_9FLAO</name>
<dbReference type="Pfam" id="PF00403">
    <property type="entry name" value="HMA"/>
    <property type="match status" value="1"/>
</dbReference>
<organism evidence="3 4">
    <name type="scientific">Flavobacterium myungsuense</name>
    <dbReference type="NCBI Taxonomy" id="651823"/>
    <lineage>
        <taxon>Bacteria</taxon>
        <taxon>Pseudomonadati</taxon>
        <taxon>Bacteroidota</taxon>
        <taxon>Flavobacteriia</taxon>
        <taxon>Flavobacteriales</taxon>
        <taxon>Flavobacteriaceae</taxon>
        <taxon>Flavobacterium</taxon>
    </lineage>
</organism>
<feature type="region of interest" description="Disordered" evidence="1">
    <location>
        <begin position="125"/>
        <end position="171"/>
    </location>
</feature>
<evidence type="ECO:0000313" key="4">
    <source>
        <dbReference type="Proteomes" id="UP001597051"/>
    </source>
</evidence>
<feature type="domain" description="HMA" evidence="2">
    <location>
        <begin position="42"/>
        <end position="109"/>
    </location>
</feature>
<feature type="compositionally biased region" description="Basic and acidic residues" evidence="1">
    <location>
        <begin position="161"/>
        <end position="171"/>
    </location>
</feature>
<protein>
    <submittedName>
        <fullName evidence="3">Heavy-metal-associated domain-containing protein</fullName>
    </submittedName>
</protein>
<sequence length="171" mass="18619">MNYLKSIVVISISFFLFTSCKETNSGPKEEATENATPVAKLETASFNIEGMTCAIGCAKTIEKELSETEGVQKASVDFDNKLAKVSFDASKLTPESLVKIVEATADGKTYKVSNVKASGNKAMLLVQEPEKEKKEDQKKSCDSDSKKTKKAKGCCAKKKHCEKDDKKASTM</sequence>
<dbReference type="PROSITE" id="PS50846">
    <property type="entry name" value="HMA_2"/>
    <property type="match status" value="1"/>
</dbReference>
<feature type="compositionally biased region" description="Basic residues" evidence="1">
    <location>
        <begin position="147"/>
        <end position="160"/>
    </location>
</feature>
<keyword evidence="4" id="KW-1185">Reference proteome</keyword>
<dbReference type="EMBL" id="JBHTIZ010000005">
    <property type="protein sequence ID" value="MFD0983212.1"/>
    <property type="molecule type" value="Genomic_DNA"/>
</dbReference>
<dbReference type="InterPro" id="IPR036163">
    <property type="entry name" value="HMA_dom_sf"/>
</dbReference>
<dbReference type="InterPro" id="IPR006121">
    <property type="entry name" value="HMA_dom"/>
</dbReference>
<evidence type="ECO:0000259" key="2">
    <source>
        <dbReference type="PROSITE" id="PS50846"/>
    </source>
</evidence>
<dbReference type="RefSeq" id="WP_379752609.1">
    <property type="nucleotide sequence ID" value="NZ_JBHSYB010000002.1"/>
</dbReference>